<gene>
    <name evidence="1" type="ORF">ACZ87_03339</name>
</gene>
<evidence type="ECO:0000313" key="2">
    <source>
        <dbReference type="Proteomes" id="UP000244334"/>
    </source>
</evidence>
<sequence length="65" mass="7390">MRQVCRMIMRKKAVLLCLLSESHFSGKFIQSRCLKPSFFCHPMQPVREHGKTQSALAQDALVRGG</sequence>
<dbReference type="Proteomes" id="UP000244334">
    <property type="component" value="Unassembled WGS sequence"/>
</dbReference>
<reference evidence="1" key="1">
    <citation type="submission" date="2018-04" db="EMBL/GenBank/DDBJ databases">
        <title>Genomes of the Obligate Erwinia dacicola and Facultative Enterobacter sp. OLF Endosymbionts of the Olive Fruit fly, Bactrocera oleae.</title>
        <authorList>
            <person name="Estes A.M."/>
            <person name="Hearn D.J."/>
            <person name="Agarwal S."/>
            <person name="Pierson E.A."/>
            <person name="Dunning-Hotopp J.C."/>
        </authorList>
    </citation>
    <scope>NUCLEOTIDE SEQUENCE [LARGE SCALE GENOMIC DNA]</scope>
    <source>
        <strain evidence="1">Oroville</strain>
    </source>
</reference>
<accession>A0A328TPS4</accession>
<proteinExistence type="predicted"/>
<evidence type="ECO:0000313" key="1">
    <source>
        <dbReference type="EMBL" id="RAP69866.1"/>
    </source>
</evidence>
<dbReference type="EMBL" id="LJAM02000551">
    <property type="protein sequence ID" value="RAP69866.1"/>
    <property type="molecule type" value="Genomic_DNA"/>
</dbReference>
<comment type="caution">
    <text evidence="1">The sequence shown here is derived from an EMBL/GenBank/DDBJ whole genome shotgun (WGS) entry which is preliminary data.</text>
</comment>
<keyword evidence="2" id="KW-1185">Reference proteome</keyword>
<dbReference type="AlphaFoldDB" id="A0A328TPS4"/>
<name>A0A328TPS4_9GAMM</name>
<feature type="non-terminal residue" evidence="1">
    <location>
        <position position="65"/>
    </location>
</feature>
<organism evidence="1 2">
    <name type="scientific">Candidatus Erwinia dacicola</name>
    <dbReference type="NCBI Taxonomy" id="252393"/>
    <lineage>
        <taxon>Bacteria</taxon>
        <taxon>Pseudomonadati</taxon>
        <taxon>Pseudomonadota</taxon>
        <taxon>Gammaproteobacteria</taxon>
        <taxon>Enterobacterales</taxon>
        <taxon>Erwiniaceae</taxon>
        <taxon>Erwinia</taxon>
    </lineage>
</organism>
<protein>
    <submittedName>
        <fullName evidence="1">Uncharacterized protein</fullName>
    </submittedName>
</protein>